<evidence type="ECO:0000256" key="1">
    <source>
        <dbReference type="SAM" id="MobiDB-lite"/>
    </source>
</evidence>
<dbReference type="EnsemblPlants" id="KQK17394">
    <property type="protein sequence ID" value="KQK17394"/>
    <property type="gene ID" value="BRADI_1g34166v3"/>
</dbReference>
<dbReference type="EMBL" id="CM000880">
    <property type="protein sequence ID" value="KQK17394.1"/>
    <property type="molecule type" value="Genomic_DNA"/>
</dbReference>
<evidence type="ECO:0000313" key="4">
    <source>
        <dbReference type="Proteomes" id="UP000008810"/>
    </source>
</evidence>
<reference evidence="3" key="3">
    <citation type="submission" date="2018-08" db="UniProtKB">
        <authorList>
            <consortium name="EnsemblPlants"/>
        </authorList>
    </citation>
    <scope>IDENTIFICATION</scope>
    <source>
        <strain evidence="3">cv. Bd21</strain>
    </source>
</reference>
<dbReference type="AlphaFoldDB" id="A0A0Q3RXE4"/>
<reference evidence="2" key="2">
    <citation type="submission" date="2017-06" db="EMBL/GenBank/DDBJ databases">
        <title>WGS assembly of Brachypodium distachyon.</title>
        <authorList>
            <consortium name="The International Brachypodium Initiative"/>
            <person name="Lucas S."/>
            <person name="Harmon-Smith M."/>
            <person name="Lail K."/>
            <person name="Tice H."/>
            <person name="Grimwood J."/>
            <person name="Bruce D."/>
            <person name="Barry K."/>
            <person name="Shu S."/>
            <person name="Lindquist E."/>
            <person name="Wang M."/>
            <person name="Pitluck S."/>
            <person name="Vogel J.P."/>
            <person name="Garvin D.F."/>
            <person name="Mockler T.C."/>
            <person name="Schmutz J."/>
            <person name="Rokhsar D."/>
            <person name="Bevan M.W."/>
        </authorList>
    </citation>
    <scope>NUCLEOTIDE SEQUENCE</scope>
    <source>
        <strain evidence="2">Bd21</strain>
    </source>
</reference>
<feature type="compositionally biased region" description="Low complexity" evidence="1">
    <location>
        <begin position="174"/>
        <end position="191"/>
    </location>
</feature>
<dbReference type="Gramene" id="KQK17394">
    <property type="protein sequence ID" value="KQK17394"/>
    <property type="gene ID" value="BRADI_1g34166v3"/>
</dbReference>
<dbReference type="ExpressionAtlas" id="A0A0Q3RXE4">
    <property type="expression patterns" value="baseline"/>
</dbReference>
<name>A0A0Q3RXE4_BRADI</name>
<proteinExistence type="predicted"/>
<sequence>MAITTDIADPQVKEDIMSLVHDGIADPQVEEDLTALQSSVRKGLQALTAFPTIAQLDWVDSIEGYAVKLAAQRAEDAGDLSHGAHVFAWRLSGGAADDLFGAMPSEEDAVLVAELRRQAAWCEAPRAQTGALAADARRLREKHLRAASGISMENKDGGEASARRRGSSWSTWRGRWTAEGCPTPTGRGPTRWTRRRGPGWASARGSWRCSGRGCPRGSGGTRWRITGPGMRPSRRRWAGARRRWRRCARIRRSSWRGCWGRACVGCGGL</sequence>
<dbReference type="Proteomes" id="UP000008810">
    <property type="component" value="Chromosome 1"/>
</dbReference>
<dbReference type="InParanoid" id="A0A0Q3RXE4"/>
<evidence type="ECO:0000313" key="3">
    <source>
        <dbReference type="EnsemblPlants" id="KQK17394"/>
    </source>
</evidence>
<feature type="region of interest" description="Disordered" evidence="1">
    <location>
        <begin position="174"/>
        <end position="200"/>
    </location>
</feature>
<evidence type="ECO:0000313" key="2">
    <source>
        <dbReference type="EMBL" id="KQK17394.1"/>
    </source>
</evidence>
<organism evidence="2">
    <name type="scientific">Brachypodium distachyon</name>
    <name type="common">Purple false brome</name>
    <name type="synonym">Trachynia distachya</name>
    <dbReference type="NCBI Taxonomy" id="15368"/>
    <lineage>
        <taxon>Eukaryota</taxon>
        <taxon>Viridiplantae</taxon>
        <taxon>Streptophyta</taxon>
        <taxon>Embryophyta</taxon>
        <taxon>Tracheophyta</taxon>
        <taxon>Spermatophyta</taxon>
        <taxon>Magnoliopsida</taxon>
        <taxon>Liliopsida</taxon>
        <taxon>Poales</taxon>
        <taxon>Poaceae</taxon>
        <taxon>BOP clade</taxon>
        <taxon>Pooideae</taxon>
        <taxon>Stipodae</taxon>
        <taxon>Brachypodieae</taxon>
        <taxon>Brachypodium</taxon>
    </lineage>
</organism>
<reference evidence="2 3" key="1">
    <citation type="journal article" date="2010" name="Nature">
        <title>Genome sequencing and analysis of the model grass Brachypodium distachyon.</title>
        <authorList>
            <consortium name="International Brachypodium Initiative"/>
        </authorList>
    </citation>
    <scope>NUCLEOTIDE SEQUENCE [LARGE SCALE GENOMIC DNA]</scope>
    <source>
        <strain evidence="2 3">Bd21</strain>
    </source>
</reference>
<dbReference type="FunCoup" id="A0A0Q3RXE4">
    <property type="interactions" value="491"/>
</dbReference>
<protein>
    <submittedName>
        <fullName evidence="2 3">Uncharacterized protein</fullName>
    </submittedName>
</protein>
<accession>A0A0Q3RXE4</accession>
<gene>
    <name evidence="2" type="ORF">BRADI_1g34166v3</name>
</gene>
<keyword evidence="4" id="KW-1185">Reference proteome</keyword>